<comment type="similarity">
    <text evidence="6">Belongs to the radical SAM superfamily. Anaerobic sulfatase-maturating enzyme family.</text>
</comment>
<dbReference type="Gene3D" id="3.20.20.70">
    <property type="entry name" value="Aldolase class I"/>
    <property type="match status" value="1"/>
</dbReference>
<dbReference type="EMBL" id="CP058561">
    <property type="protein sequence ID" value="QUH29395.1"/>
    <property type="molecule type" value="Genomic_DNA"/>
</dbReference>
<keyword evidence="5" id="KW-0411">Iron-sulfur</keyword>
<evidence type="ECO:0000313" key="10">
    <source>
        <dbReference type="Proteomes" id="UP000677305"/>
    </source>
</evidence>
<evidence type="ECO:0000256" key="3">
    <source>
        <dbReference type="ARBA" id="ARBA00022723"/>
    </source>
</evidence>
<evidence type="ECO:0000256" key="5">
    <source>
        <dbReference type="ARBA" id="ARBA00023014"/>
    </source>
</evidence>
<dbReference type="CDD" id="cd21109">
    <property type="entry name" value="SPASM"/>
    <property type="match status" value="1"/>
</dbReference>
<protein>
    <submittedName>
        <fullName evidence="9">SPASM domain-containing protein</fullName>
    </submittedName>
</protein>
<dbReference type="Pfam" id="PF13186">
    <property type="entry name" value="SPASM"/>
    <property type="match status" value="1"/>
</dbReference>
<dbReference type="CDD" id="cd01335">
    <property type="entry name" value="Radical_SAM"/>
    <property type="match status" value="1"/>
</dbReference>
<sequence length="332" mass="38531">MIINPYKNGVGKIKSYLEKKCPKALEKHILPRSVFVFDRLFTHKSKKLARKYLSMKEFPVFQTIEVETINRCNGSCAFCPVNKNNDPRPFKIMDESLLTSILTQLQEINYSGSFGLYSNNEPLLDKRLIDLLKRSREALPNAELFLFTNGSLLTIEKFIEIRKYLDKLIIDNYNDQLEANEKVKIIDDYNEKNPSDCKIFIYLRKENEVLTNRGGQANNRTSNKFKLKSSCMYPFEQVVVRPDGKLSLCCNDATGKITMGDLTKERLIDIWRGEKYQNLRKMMLKDRSLHQMCKNCDVVTPKFASGSTFHIKNIFKMLANKNTAPKNKRLHT</sequence>
<dbReference type="Proteomes" id="UP000677305">
    <property type="component" value="Chromosome"/>
</dbReference>
<dbReference type="InterPro" id="IPR023885">
    <property type="entry name" value="4Fe4S-binding_SPASM_dom"/>
</dbReference>
<evidence type="ECO:0000259" key="7">
    <source>
        <dbReference type="Pfam" id="PF04055"/>
    </source>
</evidence>
<name>A0A8J8SCF8_9FIRM</name>
<evidence type="ECO:0000256" key="2">
    <source>
        <dbReference type="ARBA" id="ARBA00022691"/>
    </source>
</evidence>
<dbReference type="InterPro" id="IPR058240">
    <property type="entry name" value="rSAM_sf"/>
</dbReference>
<accession>A0A8J8SCF8</accession>
<dbReference type="AlphaFoldDB" id="A0A8J8SCF8"/>
<comment type="cofactor">
    <cofactor evidence="1">
        <name>[4Fe-4S] cluster</name>
        <dbReference type="ChEBI" id="CHEBI:49883"/>
    </cofactor>
</comment>
<reference evidence="9 10" key="1">
    <citation type="submission" date="2020-07" db="EMBL/GenBank/DDBJ databases">
        <title>Vallitalea guaymasensis genome.</title>
        <authorList>
            <person name="Postec A."/>
        </authorList>
    </citation>
    <scope>NUCLEOTIDE SEQUENCE [LARGE SCALE GENOMIC DNA]</scope>
    <source>
        <strain evidence="9 10">Ra1766G1</strain>
    </source>
</reference>
<feature type="domain" description="Radical SAM core" evidence="7">
    <location>
        <begin position="67"/>
        <end position="165"/>
    </location>
</feature>
<evidence type="ECO:0000313" key="9">
    <source>
        <dbReference type="EMBL" id="QUH29395.1"/>
    </source>
</evidence>
<keyword evidence="3" id="KW-0479">Metal-binding</keyword>
<feature type="domain" description="4Fe4S-binding SPASM" evidence="8">
    <location>
        <begin position="231"/>
        <end position="297"/>
    </location>
</feature>
<dbReference type="RefSeq" id="WP_212693476.1">
    <property type="nucleotide sequence ID" value="NZ_CP058561.1"/>
</dbReference>
<keyword evidence="4" id="KW-0408">Iron</keyword>
<dbReference type="GO" id="GO:0046872">
    <property type="term" value="F:metal ion binding"/>
    <property type="evidence" value="ECO:0007669"/>
    <property type="project" value="UniProtKB-KW"/>
</dbReference>
<evidence type="ECO:0000259" key="8">
    <source>
        <dbReference type="Pfam" id="PF13186"/>
    </source>
</evidence>
<evidence type="ECO:0000256" key="4">
    <source>
        <dbReference type="ARBA" id="ARBA00023004"/>
    </source>
</evidence>
<organism evidence="9 10">
    <name type="scientific">Vallitalea guaymasensis</name>
    <dbReference type="NCBI Taxonomy" id="1185412"/>
    <lineage>
        <taxon>Bacteria</taxon>
        <taxon>Bacillati</taxon>
        <taxon>Bacillota</taxon>
        <taxon>Clostridia</taxon>
        <taxon>Lachnospirales</taxon>
        <taxon>Vallitaleaceae</taxon>
        <taxon>Vallitalea</taxon>
    </lineage>
</organism>
<dbReference type="InterPro" id="IPR013785">
    <property type="entry name" value="Aldolase_TIM"/>
</dbReference>
<dbReference type="InterPro" id="IPR007197">
    <property type="entry name" value="rSAM"/>
</dbReference>
<dbReference type="KEGG" id="vgu:HYG85_10880"/>
<keyword evidence="10" id="KW-1185">Reference proteome</keyword>
<dbReference type="SUPFAM" id="SSF102114">
    <property type="entry name" value="Radical SAM enzymes"/>
    <property type="match status" value="1"/>
</dbReference>
<gene>
    <name evidence="9" type="ORF">HYG85_10880</name>
</gene>
<dbReference type="GO" id="GO:0016491">
    <property type="term" value="F:oxidoreductase activity"/>
    <property type="evidence" value="ECO:0007669"/>
    <property type="project" value="InterPro"/>
</dbReference>
<evidence type="ECO:0000256" key="1">
    <source>
        <dbReference type="ARBA" id="ARBA00001966"/>
    </source>
</evidence>
<dbReference type="Pfam" id="PF04055">
    <property type="entry name" value="Radical_SAM"/>
    <property type="match status" value="1"/>
</dbReference>
<proteinExistence type="inferred from homology"/>
<evidence type="ECO:0000256" key="6">
    <source>
        <dbReference type="ARBA" id="ARBA00023601"/>
    </source>
</evidence>
<dbReference type="PANTHER" id="PTHR43273:SF3">
    <property type="entry name" value="ANAEROBIC SULFATASE-MATURATING ENZYME HOMOLOG ASLB-RELATED"/>
    <property type="match status" value="1"/>
</dbReference>
<keyword evidence="2" id="KW-0949">S-adenosyl-L-methionine</keyword>
<dbReference type="SFLD" id="SFLDS00029">
    <property type="entry name" value="Radical_SAM"/>
    <property type="match status" value="1"/>
</dbReference>
<dbReference type="PANTHER" id="PTHR43273">
    <property type="entry name" value="ANAEROBIC SULFATASE-MATURATING ENZYME HOMOLOG ASLB-RELATED"/>
    <property type="match status" value="1"/>
</dbReference>
<dbReference type="InterPro" id="IPR023867">
    <property type="entry name" value="Sulphatase_maturase_rSAM"/>
</dbReference>
<dbReference type="GO" id="GO:0051536">
    <property type="term" value="F:iron-sulfur cluster binding"/>
    <property type="evidence" value="ECO:0007669"/>
    <property type="project" value="UniProtKB-KW"/>
</dbReference>